<dbReference type="EMBL" id="MDYQ01000073">
    <property type="protein sequence ID" value="PRP83924.1"/>
    <property type="molecule type" value="Genomic_DNA"/>
</dbReference>
<dbReference type="AlphaFoldDB" id="A0A2P6NJ08"/>
<feature type="region of interest" description="Disordered" evidence="1">
    <location>
        <begin position="280"/>
        <end position="348"/>
    </location>
</feature>
<evidence type="ECO:0000313" key="3">
    <source>
        <dbReference type="Proteomes" id="UP000241769"/>
    </source>
</evidence>
<evidence type="ECO:0000256" key="1">
    <source>
        <dbReference type="SAM" id="MobiDB-lite"/>
    </source>
</evidence>
<organism evidence="2 3">
    <name type="scientific">Planoprotostelium fungivorum</name>
    <dbReference type="NCBI Taxonomy" id="1890364"/>
    <lineage>
        <taxon>Eukaryota</taxon>
        <taxon>Amoebozoa</taxon>
        <taxon>Evosea</taxon>
        <taxon>Variosea</taxon>
        <taxon>Cavosteliida</taxon>
        <taxon>Cavosteliaceae</taxon>
        <taxon>Planoprotostelium</taxon>
    </lineage>
</organism>
<proteinExistence type="predicted"/>
<feature type="region of interest" description="Disordered" evidence="1">
    <location>
        <begin position="1"/>
        <end position="41"/>
    </location>
</feature>
<dbReference type="Proteomes" id="UP000241769">
    <property type="component" value="Unassembled WGS sequence"/>
</dbReference>
<accession>A0A2P6NJ08</accession>
<comment type="caution">
    <text evidence="2">The sequence shown here is derived from an EMBL/GenBank/DDBJ whole genome shotgun (WGS) entry which is preliminary data.</text>
</comment>
<sequence length="348" mass="39134">MDDPGHHNEWTDKSEIETVLSAGALDHHPLTHMPPADPLPMIETPTTLAALHQQYSNEVFDAEGTESHFESNFSSSYSVTQVPSPPDINISDIHLKRTKTPNDRKRSSPKTSGESDSKKRGRPNVPISEHSNPSVKYKRISETVDKLTSEPSFLKKMINSDWGRKEYYETHALWHSKIIQNVAVSLKGLPNNSPLRKQIIHLIGEDVPVQILAKLLDVSEKTIYRSRKIDPIKGIPQRNNTNNHNHSSHEESVHHQISRNPHHEDLLEEQNVSIAHHGVNSAHEDHEVQGVEETEDIQGEQSSVDGIADEGDDMQPGMNGMNTYFTLPASPFEQSREAMGYNDKAEEE</sequence>
<protein>
    <submittedName>
        <fullName evidence="2">Uncharacterized protein</fullName>
    </submittedName>
</protein>
<keyword evidence="3" id="KW-1185">Reference proteome</keyword>
<name>A0A2P6NJ08_9EUKA</name>
<feature type="region of interest" description="Disordered" evidence="1">
    <location>
        <begin position="232"/>
        <end position="260"/>
    </location>
</feature>
<feature type="region of interest" description="Disordered" evidence="1">
    <location>
        <begin position="76"/>
        <end position="136"/>
    </location>
</feature>
<evidence type="ECO:0000313" key="2">
    <source>
        <dbReference type="EMBL" id="PRP83924.1"/>
    </source>
</evidence>
<feature type="compositionally biased region" description="Basic and acidic residues" evidence="1">
    <location>
        <begin position="1"/>
        <end position="16"/>
    </location>
</feature>
<dbReference type="InParanoid" id="A0A2P6NJ08"/>
<reference evidence="2 3" key="1">
    <citation type="journal article" date="2018" name="Genome Biol. Evol.">
        <title>Multiple Roots of Fruiting Body Formation in Amoebozoa.</title>
        <authorList>
            <person name="Hillmann F."/>
            <person name="Forbes G."/>
            <person name="Novohradska S."/>
            <person name="Ferling I."/>
            <person name="Riege K."/>
            <person name="Groth M."/>
            <person name="Westermann M."/>
            <person name="Marz M."/>
            <person name="Spaller T."/>
            <person name="Winckler T."/>
            <person name="Schaap P."/>
            <person name="Glockner G."/>
        </authorList>
    </citation>
    <scope>NUCLEOTIDE SEQUENCE [LARGE SCALE GENOMIC DNA]</scope>
    <source>
        <strain evidence="2 3">Jena</strain>
    </source>
</reference>
<gene>
    <name evidence="2" type="ORF">PROFUN_08861</name>
</gene>